<sequence length="554" mass="60235">MRYNGAAELLKGFANRTRGISAGLVALGLIQVGMTILLAYSVANMLQGALFASTQQLPTALDWWLMGTALIGKALAAYAQSRLGNWASIHIRAALRSYVLQAVYARNIQLLAQVRAAELTNLLSTQIDALREYFSDFVPQRRLAVLMPIAVLIAAATVNWLVALILLVTAPLVPVFMMLVGRKAAQANRENLNELNRLGNLLADRLRHLQALQLVGTQEQEAESLFHQSERFRTSTMRVLRLAFLSGTLLEFFSAISVALVAVYLGLFFLGKYDVGAWTSGLTLGDGVFLLMLAPEFYLPLRRLGALYHAKAEATSVAEAVVKITQGQDEAAANRKNVPLLETLTLQQVMLGSQPIDLTLHKGEVLLLTGPSGSGKTTLLDALAGLRPLDTGQVVINAHTHAAPATLYREPSWFQQVGYMTQQPELLHASIRDNLSLGRTFSDKQLMAALHAAQVDDVVAALPEGLDYLVTDGGGYLSGGQAQRIALARVFLHQPKLLILDEPTASLDADTAARFLESLCRYRDQGGRVIIATHRDIAPLSSTYHVDAEQGVLQ</sequence>
<evidence type="ECO:0000256" key="4">
    <source>
        <dbReference type="ARBA" id="ARBA00022840"/>
    </source>
</evidence>
<keyword evidence="6 7" id="KW-0472">Membrane</keyword>
<keyword evidence="3" id="KW-0547">Nucleotide-binding</keyword>
<dbReference type="GO" id="GO:0005886">
    <property type="term" value="C:plasma membrane"/>
    <property type="evidence" value="ECO:0007669"/>
    <property type="project" value="UniProtKB-SubCell"/>
</dbReference>
<gene>
    <name evidence="10" type="primary">cydD</name>
    <name evidence="10" type="ORF">EOE65_07865</name>
</gene>
<dbReference type="InterPro" id="IPR017871">
    <property type="entry name" value="ABC_transporter-like_CS"/>
</dbReference>
<evidence type="ECO:0000256" key="3">
    <source>
        <dbReference type="ARBA" id="ARBA00022741"/>
    </source>
</evidence>
<feature type="domain" description="ABC transporter" evidence="8">
    <location>
        <begin position="338"/>
        <end position="553"/>
    </location>
</feature>
<dbReference type="InterPro" id="IPR011527">
    <property type="entry name" value="ABC1_TM_dom"/>
</dbReference>
<evidence type="ECO:0000313" key="10">
    <source>
        <dbReference type="EMBL" id="RVU30923.1"/>
    </source>
</evidence>
<dbReference type="PROSITE" id="PS50929">
    <property type="entry name" value="ABC_TM1F"/>
    <property type="match status" value="1"/>
</dbReference>
<dbReference type="RefSeq" id="WP_127693768.1">
    <property type="nucleotide sequence ID" value="NZ_SACQ01000003.1"/>
</dbReference>
<dbReference type="InterPro" id="IPR036640">
    <property type="entry name" value="ABC1_TM_sf"/>
</dbReference>
<dbReference type="InterPro" id="IPR027417">
    <property type="entry name" value="P-loop_NTPase"/>
</dbReference>
<protein>
    <submittedName>
        <fullName evidence="10">Thiol reductant ABC exporter subunit CydD</fullName>
    </submittedName>
</protein>
<dbReference type="CDD" id="cd03228">
    <property type="entry name" value="ABCC_MRP_Like"/>
    <property type="match status" value="1"/>
</dbReference>
<feature type="domain" description="ABC transmembrane type-1" evidence="9">
    <location>
        <begin position="22"/>
        <end position="313"/>
    </location>
</feature>
<dbReference type="Proteomes" id="UP000282818">
    <property type="component" value="Unassembled WGS sequence"/>
</dbReference>
<keyword evidence="5 7" id="KW-1133">Transmembrane helix</keyword>
<reference evidence="10 11" key="1">
    <citation type="submission" date="2019-01" db="EMBL/GenBank/DDBJ databases">
        <authorList>
            <person name="Chen W.-M."/>
        </authorList>
    </citation>
    <scope>NUCLEOTIDE SEQUENCE [LARGE SCALE GENOMIC DNA]</scope>
    <source>
        <strain evidence="10 11">HPM-16</strain>
    </source>
</reference>
<dbReference type="NCBIfam" id="TIGR02857">
    <property type="entry name" value="CydD"/>
    <property type="match status" value="1"/>
</dbReference>
<dbReference type="PROSITE" id="PS00211">
    <property type="entry name" value="ABC_TRANSPORTER_1"/>
    <property type="match status" value="1"/>
</dbReference>
<comment type="subcellular location">
    <subcellularLocation>
        <location evidence="1">Cell membrane</location>
        <topology evidence="1">Multi-pass membrane protein</topology>
    </subcellularLocation>
</comment>
<evidence type="ECO:0000256" key="2">
    <source>
        <dbReference type="ARBA" id="ARBA00022692"/>
    </source>
</evidence>
<evidence type="ECO:0000313" key="11">
    <source>
        <dbReference type="Proteomes" id="UP000282818"/>
    </source>
</evidence>
<proteinExistence type="predicted"/>
<feature type="transmembrane region" description="Helical" evidence="7">
    <location>
        <begin position="63"/>
        <end position="79"/>
    </location>
</feature>
<dbReference type="PANTHER" id="PTHR24221">
    <property type="entry name" value="ATP-BINDING CASSETTE SUB-FAMILY B"/>
    <property type="match status" value="1"/>
</dbReference>
<evidence type="ECO:0000256" key="7">
    <source>
        <dbReference type="SAM" id="Phobius"/>
    </source>
</evidence>
<dbReference type="SUPFAM" id="SSF52540">
    <property type="entry name" value="P-loop containing nucleoside triphosphate hydrolases"/>
    <property type="match status" value="1"/>
</dbReference>
<evidence type="ECO:0000259" key="9">
    <source>
        <dbReference type="PROSITE" id="PS50929"/>
    </source>
</evidence>
<dbReference type="GO" id="GO:0140359">
    <property type="term" value="F:ABC-type transporter activity"/>
    <property type="evidence" value="ECO:0007669"/>
    <property type="project" value="InterPro"/>
</dbReference>
<dbReference type="InterPro" id="IPR003593">
    <property type="entry name" value="AAA+_ATPase"/>
</dbReference>
<feature type="transmembrane region" description="Helical" evidence="7">
    <location>
        <begin position="275"/>
        <end position="294"/>
    </location>
</feature>
<dbReference type="InterPro" id="IPR039421">
    <property type="entry name" value="Type_1_exporter"/>
</dbReference>
<keyword evidence="2 7" id="KW-0812">Transmembrane</keyword>
<dbReference type="PROSITE" id="PS50893">
    <property type="entry name" value="ABC_TRANSPORTER_2"/>
    <property type="match status" value="1"/>
</dbReference>
<organism evidence="10 11">
    <name type="scientific">Neptunomonas marina</name>
    <dbReference type="NCBI Taxonomy" id="1815562"/>
    <lineage>
        <taxon>Bacteria</taxon>
        <taxon>Pseudomonadati</taxon>
        <taxon>Pseudomonadota</taxon>
        <taxon>Gammaproteobacteria</taxon>
        <taxon>Oceanospirillales</taxon>
        <taxon>Oceanospirillaceae</taxon>
        <taxon>Neptunomonas</taxon>
    </lineage>
</organism>
<dbReference type="GO" id="GO:0042883">
    <property type="term" value="P:cysteine transport"/>
    <property type="evidence" value="ECO:0007669"/>
    <property type="project" value="InterPro"/>
</dbReference>
<dbReference type="InterPro" id="IPR014216">
    <property type="entry name" value="ABC_transptr_CydD"/>
</dbReference>
<keyword evidence="11" id="KW-1185">Reference proteome</keyword>
<evidence type="ECO:0000259" key="8">
    <source>
        <dbReference type="PROSITE" id="PS50893"/>
    </source>
</evidence>
<evidence type="ECO:0000256" key="1">
    <source>
        <dbReference type="ARBA" id="ARBA00004651"/>
    </source>
</evidence>
<evidence type="ECO:0000256" key="6">
    <source>
        <dbReference type="ARBA" id="ARBA00023136"/>
    </source>
</evidence>
<feature type="transmembrane region" description="Helical" evidence="7">
    <location>
        <begin position="20"/>
        <end position="43"/>
    </location>
</feature>
<dbReference type="AlphaFoldDB" id="A0A437Q987"/>
<dbReference type="EMBL" id="SACQ01000003">
    <property type="protein sequence ID" value="RVU30923.1"/>
    <property type="molecule type" value="Genomic_DNA"/>
</dbReference>
<dbReference type="GO" id="GO:0005524">
    <property type="term" value="F:ATP binding"/>
    <property type="evidence" value="ECO:0007669"/>
    <property type="project" value="UniProtKB-KW"/>
</dbReference>
<feature type="transmembrane region" description="Helical" evidence="7">
    <location>
        <begin position="242"/>
        <end position="269"/>
    </location>
</feature>
<dbReference type="CDD" id="cd18584">
    <property type="entry name" value="ABC_6TM_AarD_CydD"/>
    <property type="match status" value="1"/>
</dbReference>
<dbReference type="Gene3D" id="1.20.1560.10">
    <property type="entry name" value="ABC transporter type 1, transmembrane domain"/>
    <property type="match status" value="1"/>
</dbReference>
<dbReference type="Gene3D" id="3.40.50.300">
    <property type="entry name" value="P-loop containing nucleotide triphosphate hydrolases"/>
    <property type="match status" value="1"/>
</dbReference>
<dbReference type="SMART" id="SM00382">
    <property type="entry name" value="AAA"/>
    <property type="match status" value="1"/>
</dbReference>
<dbReference type="Pfam" id="PF00005">
    <property type="entry name" value="ABC_tran"/>
    <property type="match status" value="1"/>
</dbReference>
<name>A0A437Q987_9GAMM</name>
<accession>A0A437Q987</accession>
<dbReference type="SUPFAM" id="SSF90123">
    <property type="entry name" value="ABC transporter transmembrane region"/>
    <property type="match status" value="1"/>
</dbReference>
<comment type="caution">
    <text evidence="10">The sequence shown here is derived from an EMBL/GenBank/DDBJ whole genome shotgun (WGS) entry which is preliminary data.</text>
</comment>
<dbReference type="GO" id="GO:0034040">
    <property type="term" value="F:ATPase-coupled lipid transmembrane transporter activity"/>
    <property type="evidence" value="ECO:0007669"/>
    <property type="project" value="TreeGrafter"/>
</dbReference>
<dbReference type="PANTHER" id="PTHR24221:SF261">
    <property type="entry name" value="GLUTATHIONE_L-CYSTEINE TRANSPORT SYSTEM ATP-BINDING_PERMEASE PROTEIN CYDD"/>
    <property type="match status" value="1"/>
</dbReference>
<dbReference type="Pfam" id="PF00664">
    <property type="entry name" value="ABC_membrane"/>
    <property type="match status" value="1"/>
</dbReference>
<dbReference type="GO" id="GO:0016887">
    <property type="term" value="F:ATP hydrolysis activity"/>
    <property type="evidence" value="ECO:0007669"/>
    <property type="project" value="InterPro"/>
</dbReference>
<evidence type="ECO:0000256" key="5">
    <source>
        <dbReference type="ARBA" id="ARBA00022989"/>
    </source>
</evidence>
<keyword evidence="4" id="KW-0067">ATP-binding</keyword>
<dbReference type="InterPro" id="IPR003439">
    <property type="entry name" value="ABC_transporter-like_ATP-bd"/>
</dbReference>